<sequence>MKLLNRLYLTALTLSSLEATSAFVARPHLPSTSVSLHGKKDSSDEVVQQQAFSAGSFIEFEEKKRIHVGKIDAVEHKSSGGARYTVIDSEGKKFNIADKSVRYSMACPNSPGQANKLYEEFISAQDTPMKSLQESLDVSPELLEMAWEEATEELDGEAHADLTPSSFVELVHAHAASAMEKYLTWKLLQSDMAHVFFKEIKSHGRIVAFRAKPRKAVDNAKDMFCRDQDNEDNELCFV</sequence>
<accession>A0AAD8Y2N9</accession>
<proteinExistence type="predicted"/>
<evidence type="ECO:0000259" key="2">
    <source>
        <dbReference type="Pfam" id="PF25255"/>
    </source>
</evidence>
<dbReference type="EMBL" id="JATAAI010000022">
    <property type="protein sequence ID" value="KAK1738078.1"/>
    <property type="molecule type" value="Genomic_DNA"/>
</dbReference>
<comment type="caution">
    <text evidence="3">The sequence shown here is derived from an EMBL/GenBank/DDBJ whole genome shotgun (WGS) entry which is preliminary data.</text>
</comment>
<name>A0AAD8Y2N9_9STRA</name>
<evidence type="ECO:0000313" key="4">
    <source>
        <dbReference type="Proteomes" id="UP001224775"/>
    </source>
</evidence>
<evidence type="ECO:0000256" key="1">
    <source>
        <dbReference type="SAM" id="SignalP"/>
    </source>
</evidence>
<feature type="chain" id="PRO_5042249211" description="Ribonuclease II winged helix domain-containing protein" evidence="1">
    <location>
        <begin position="23"/>
        <end position="238"/>
    </location>
</feature>
<dbReference type="Proteomes" id="UP001224775">
    <property type="component" value="Unassembled WGS sequence"/>
</dbReference>
<dbReference type="Pfam" id="PF25255">
    <property type="entry name" value="WHD_RNase_II"/>
    <property type="match status" value="1"/>
</dbReference>
<dbReference type="InterPro" id="IPR057324">
    <property type="entry name" value="WH_RNase_II"/>
</dbReference>
<feature type="signal peptide" evidence="1">
    <location>
        <begin position="1"/>
        <end position="22"/>
    </location>
</feature>
<gene>
    <name evidence="3" type="ORF">QTG54_011372</name>
</gene>
<organism evidence="3 4">
    <name type="scientific">Skeletonema marinoi</name>
    <dbReference type="NCBI Taxonomy" id="267567"/>
    <lineage>
        <taxon>Eukaryota</taxon>
        <taxon>Sar</taxon>
        <taxon>Stramenopiles</taxon>
        <taxon>Ochrophyta</taxon>
        <taxon>Bacillariophyta</taxon>
        <taxon>Coscinodiscophyceae</taxon>
        <taxon>Thalassiosirophycidae</taxon>
        <taxon>Thalassiosirales</taxon>
        <taxon>Skeletonemataceae</taxon>
        <taxon>Skeletonema</taxon>
        <taxon>Skeletonema marinoi-dohrnii complex</taxon>
    </lineage>
</organism>
<feature type="domain" description="Ribonuclease II winged helix" evidence="2">
    <location>
        <begin position="137"/>
        <end position="215"/>
    </location>
</feature>
<keyword evidence="1" id="KW-0732">Signal</keyword>
<reference evidence="3" key="1">
    <citation type="submission" date="2023-06" db="EMBL/GenBank/DDBJ databases">
        <title>Survivors Of The Sea: Transcriptome response of Skeletonema marinoi to long-term dormancy.</title>
        <authorList>
            <person name="Pinder M.I.M."/>
            <person name="Kourtchenko O."/>
            <person name="Robertson E.K."/>
            <person name="Larsson T."/>
            <person name="Maumus F."/>
            <person name="Osuna-Cruz C.M."/>
            <person name="Vancaester E."/>
            <person name="Stenow R."/>
            <person name="Vandepoele K."/>
            <person name="Ploug H."/>
            <person name="Bruchert V."/>
            <person name="Godhe A."/>
            <person name="Topel M."/>
        </authorList>
    </citation>
    <scope>NUCLEOTIDE SEQUENCE</scope>
    <source>
        <strain evidence="3">R05AC</strain>
    </source>
</reference>
<keyword evidence="4" id="KW-1185">Reference proteome</keyword>
<evidence type="ECO:0000313" key="3">
    <source>
        <dbReference type="EMBL" id="KAK1738078.1"/>
    </source>
</evidence>
<protein>
    <recommendedName>
        <fullName evidence="2">Ribonuclease II winged helix domain-containing protein</fullName>
    </recommendedName>
</protein>
<dbReference type="AlphaFoldDB" id="A0AAD8Y2N9"/>